<evidence type="ECO:0008006" key="4">
    <source>
        <dbReference type="Google" id="ProtNLM"/>
    </source>
</evidence>
<dbReference type="EMBL" id="LAZR01000032">
    <property type="protein sequence ID" value="KKO02085.1"/>
    <property type="molecule type" value="Genomic_DNA"/>
</dbReference>
<reference evidence="3" key="1">
    <citation type="journal article" date="2015" name="Nature">
        <title>Complex archaea that bridge the gap between prokaryotes and eukaryotes.</title>
        <authorList>
            <person name="Spang A."/>
            <person name="Saw J.H."/>
            <person name="Jorgensen S.L."/>
            <person name="Zaremba-Niedzwiedzka K."/>
            <person name="Martijn J."/>
            <person name="Lind A.E."/>
            <person name="van Eijk R."/>
            <person name="Schleper C."/>
            <person name="Guy L."/>
            <person name="Ettema T.J."/>
        </authorList>
    </citation>
    <scope>NUCLEOTIDE SEQUENCE</scope>
</reference>
<comment type="similarity">
    <text evidence="1">Belongs to the 4-hydroxybenzoyl-CoA thioesterase family.</text>
</comment>
<accession>A0A0F9VDF0</accession>
<evidence type="ECO:0000256" key="2">
    <source>
        <dbReference type="ARBA" id="ARBA00022801"/>
    </source>
</evidence>
<proteinExistence type="inferred from homology"/>
<dbReference type="GO" id="GO:0047617">
    <property type="term" value="F:fatty acyl-CoA hydrolase activity"/>
    <property type="evidence" value="ECO:0007669"/>
    <property type="project" value="TreeGrafter"/>
</dbReference>
<dbReference type="InterPro" id="IPR029069">
    <property type="entry name" value="HotDog_dom_sf"/>
</dbReference>
<dbReference type="Pfam" id="PF13279">
    <property type="entry name" value="4HBT_2"/>
    <property type="match status" value="1"/>
</dbReference>
<evidence type="ECO:0000256" key="1">
    <source>
        <dbReference type="ARBA" id="ARBA00005953"/>
    </source>
</evidence>
<organism evidence="3">
    <name type="scientific">marine sediment metagenome</name>
    <dbReference type="NCBI Taxonomy" id="412755"/>
    <lineage>
        <taxon>unclassified sequences</taxon>
        <taxon>metagenomes</taxon>
        <taxon>ecological metagenomes</taxon>
    </lineage>
</organism>
<dbReference type="CDD" id="cd00586">
    <property type="entry name" value="4HBT"/>
    <property type="match status" value="1"/>
</dbReference>
<gene>
    <name evidence="3" type="ORF">LCGC14_0109470</name>
</gene>
<comment type="caution">
    <text evidence="3">The sequence shown here is derived from an EMBL/GenBank/DDBJ whole genome shotgun (WGS) entry which is preliminary data.</text>
</comment>
<name>A0A0F9VDF0_9ZZZZ</name>
<dbReference type="InterPro" id="IPR050563">
    <property type="entry name" value="4-hydroxybenzoyl-CoA_TE"/>
</dbReference>
<dbReference type="PANTHER" id="PTHR31793:SF27">
    <property type="entry name" value="NOVEL THIOESTERASE SUPERFAMILY DOMAIN AND SAPOSIN A-TYPE DOMAIN CONTAINING PROTEIN (0610012H03RIK)"/>
    <property type="match status" value="1"/>
</dbReference>
<sequence>MTPDDRPLPSVEVEMTIPFHDVDMMEVVWHGHYVRYLEITRCELLDRIDYNYLQMRESGFAWPVIDLRLRYAAPMRFTQRIAIEARLTEWEHRLKVDYTIRDAVSRQRLTRAWSVQVAVDMATREMCLASPQLLVDKLLTWQAQQ</sequence>
<dbReference type="PANTHER" id="PTHR31793">
    <property type="entry name" value="4-HYDROXYBENZOYL-COA THIOESTERASE FAMILY MEMBER"/>
    <property type="match status" value="1"/>
</dbReference>
<dbReference type="AlphaFoldDB" id="A0A0F9VDF0"/>
<keyword evidence="2" id="KW-0378">Hydrolase</keyword>
<protein>
    <recommendedName>
        <fullName evidence="4">Thioesterase domain-containing protein</fullName>
    </recommendedName>
</protein>
<dbReference type="SUPFAM" id="SSF54637">
    <property type="entry name" value="Thioesterase/thiol ester dehydrase-isomerase"/>
    <property type="match status" value="1"/>
</dbReference>
<dbReference type="Gene3D" id="3.10.129.10">
    <property type="entry name" value="Hotdog Thioesterase"/>
    <property type="match status" value="1"/>
</dbReference>
<evidence type="ECO:0000313" key="3">
    <source>
        <dbReference type="EMBL" id="KKO02085.1"/>
    </source>
</evidence>